<proteinExistence type="predicted"/>
<organism evidence="1 2">
    <name type="scientific">Glarea lozoyensis (strain ATCC 74030 / MF5533)</name>
    <dbReference type="NCBI Taxonomy" id="1104152"/>
    <lineage>
        <taxon>Eukaryota</taxon>
        <taxon>Fungi</taxon>
        <taxon>Dikarya</taxon>
        <taxon>Ascomycota</taxon>
        <taxon>Pezizomycotina</taxon>
        <taxon>Leotiomycetes</taxon>
        <taxon>Helotiales</taxon>
        <taxon>Helotiaceae</taxon>
        <taxon>Glarea</taxon>
    </lineage>
</organism>
<comment type="caution">
    <text evidence="1">The sequence shown here is derived from an EMBL/GenBank/DDBJ whole genome shotgun (WGS) entry which is preliminary data.</text>
</comment>
<dbReference type="AlphaFoldDB" id="H0ESP5"/>
<dbReference type="EMBL" id="AGUE01000150">
    <property type="protein sequence ID" value="EHK98437.1"/>
    <property type="molecule type" value="Genomic_DNA"/>
</dbReference>
<accession>H0ESP5</accession>
<dbReference type="InParanoid" id="H0ESP5"/>
<name>H0ESP5_GLAL7</name>
<dbReference type="HOGENOM" id="CLU_3299497_0_0_1"/>
<reference evidence="1 2" key="1">
    <citation type="journal article" date="2012" name="Eukaryot. Cell">
        <title>Genome sequence of the fungus Glarea lozoyensis: the first genome sequence of a species from the Helotiaceae family.</title>
        <authorList>
            <person name="Youssar L."/>
            <person name="Gruening B.A."/>
            <person name="Erxleben A."/>
            <person name="Guenther S."/>
            <person name="Huettel W."/>
        </authorList>
    </citation>
    <scope>NUCLEOTIDE SEQUENCE [LARGE SCALE GENOMIC DNA]</scope>
    <source>
        <strain evidence="2">ATCC 74030 / MF5533</strain>
    </source>
</reference>
<keyword evidence="2" id="KW-1185">Reference proteome</keyword>
<protein>
    <submittedName>
        <fullName evidence="1">Uncharacterized protein</fullName>
    </submittedName>
</protein>
<sequence length="40" mass="4494">MRFEFMALLGTCEIFIETEGVGDTQLGGGTVCPQNRWMVR</sequence>
<dbReference type="Proteomes" id="UP000005446">
    <property type="component" value="Unassembled WGS sequence"/>
</dbReference>
<gene>
    <name evidence="1" type="ORF">M7I_5737</name>
</gene>
<evidence type="ECO:0000313" key="1">
    <source>
        <dbReference type="EMBL" id="EHK98437.1"/>
    </source>
</evidence>
<evidence type="ECO:0000313" key="2">
    <source>
        <dbReference type="Proteomes" id="UP000005446"/>
    </source>
</evidence>